<reference evidence="2" key="2">
    <citation type="journal article" date="2022" name="Res Sq">
        <title>Comparative Genomics Reveals Insights into the Divergent Evolution of Astigmatic Mites and Household Pest Adaptations.</title>
        <authorList>
            <person name="Xiong Q."/>
            <person name="Wan A.T.-Y."/>
            <person name="Liu X.-Y."/>
            <person name="Fung C.S.-H."/>
            <person name="Xiao X."/>
            <person name="Malainual N."/>
            <person name="Hou J."/>
            <person name="Wang L."/>
            <person name="Wang M."/>
            <person name="Yang K."/>
            <person name="Cui Y."/>
            <person name="Leung E."/>
            <person name="Nong W."/>
            <person name="Shin S.-K."/>
            <person name="Au S."/>
            <person name="Jeong K.Y."/>
            <person name="Chew F.T."/>
            <person name="Hui J."/>
            <person name="Leung T.F."/>
            <person name="Tungtrongchitr A."/>
            <person name="Zhong N."/>
            <person name="Liu Z."/>
            <person name="Tsui S."/>
        </authorList>
    </citation>
    <scope>NUCLEOTIDE SEQUENCE</scope>
    <source>
        <strain evidence="2">Derf</strain>
        <tissue evidence="2">Whole organism</tissue>
    </source>
</reference>
<reference evidence="2" key="1">
    <citation type="submission" date="2013-05" db="EMBL/GenBank/DDBJ databases">
        <authorList>
            <person name="Yim A.K.Y."/>
            <person name="Chan T.F."/>
            <person name="Ji K.M."/>
            <person name="Liu X.Y."/>
            <person name="Zhou J.W."/>
            <person name="Li R.Q."/>
            <person name="Yang K.Y."/>
            <person name="Li J."/>
            <person name="Li M."/>
            <person name="Law P.T.W."/>
            <person name="Wu Y.L."/>
            <person name="Cai Z.L."/>
            <person name="Qin H."/>
            <person name="Bao Y."/>
            <person name="Leung R.K.K."/>
            <person name="Ng P.K.S."/>
            <person name="Zou J."/>
            <person name="Zhong X.J."/>
            <person name="Ran P.X."/>
            <person name="Zhong N.S."/>
            <person name="Liu Z.G."/>
            <person name="Tsui S.K.W."/>
        </authorList>
    </citation>
    <scope>NUCLEOTIDE SEQUENCE</scope>
    <source>
        <strain evidence="2">Derf</strain>
        <tissue evidence="2">Whole organism</tissue>
    </source>
</reference>
<accession>A0A922L2L3</accession>
<dbReference type="Proteomes" id="UP000790347">
    <property type="component" value="Unassembled WGS sequence"/>
</dbReference>
<dbReference type="AlphaFoldDB" id="A0A922L2L3"/>
<evidence type="ECO:0008006" key="4">
    <source>
        <dbReference type="Google" id="ProtNLM"/>
    </source>
</evidence>
<dbReference type="EMBL" id="ASGP02000003">
    <property type="protein sequence ID" value="KAH9516208.1"/>
    <property type="molecule type" value="Genomic_DNA"/>
</dbReference>
<keyword evidence="1" id="KW-0732">Signal</keyword>
<feature type="signal peptide" evidence="1">
    <location>
        <begin position="1"/>
        <end position="16"/>
    </location>
</feature>
<proteinExistence type="predicted"/>
<comment type="caution">
    <text evidence="2">The sequence shown here is derived from an EMBL/GenBank/DDBJ whole genome shotgun (WGS) entry which is preliminary data.</text>
</comment>
<gene>
    <name evidence="2" type="ORF">DERF_006963</name>
</gene>
<evidence type="ECO:0000313" key="3">
    <source>
        <dbReference type="Proteomes" id="UP000790347"/>
    </source>
</evidence>
<evidence type="ECO:0000256" key="1">
    <source>
        <dbReference type="SAM" id="SignalP"/>
    </source>
</evidence>
<sequence length="124" mass="13126">MIHSLLFHCLIVVVSCFRCFAVNLGILALVGPVVVAPVAPGVGDDPAEIAVPGGVIVFDGLFDESSIKQFADRLFPPAFAPRDRPPPEVVFAPPACFFLPVDCAATSLAACCFLTSREVSSFIF</sequence>
<feature type="chain" id="PRO_5037525481" description="Secreted protein" evidence="1">
    <location>
        <begin position="17"/>
        <end position="124"/>
    </location>
</feature>
<organism evidence="2 3">
    <name type="scientific">Dermatophagoides farinae</name>
    <name type="common">American house dust mite</name>
    <dbReference type="NCBI Taxonomy" id="6954"/>
    <lineage>
        <taxon>Eukaryota</taxon>
        <taxon>Metazoa</taxon>
        <taxon>Ecdysozoa</taxon>
        <taxon>Arthropoda</taxon>
        <taxon>Chelicerata</taxon>
        <taxon>Arachnida</taxon>
        <taxon>Acari</taxon>
        <taxon>Acariformes</taxon>
        <taxon>Sarcoptiformes</taxon>
        <taxon>Astigmata</taxon>
        <taxon>Psoroptidia</taxon>
        <taxon>Analgoidea</taxon>
        <taxon>Pyroglyphidae</taxon>
        <taxon>Dermatophagoidinae</taxon>
        <taxon>Dermatophagoides</taxon>
    </lineage>
</organism>
<name>A0A922L2L3_DERFA</name>
<protein>
    <recommendedName>
        <fullName evidence="4">Secreted protein</fullName>
    </recommendedName>
</protein>
<keyword evidence="3" id="KW-1185">Reference proteome</keyword>
<evidence type="ECO:0000313" key="2">
    <source>
        <dbReference type="EMBL" id="KAH9516208.1"/>
    </source>
</evidence>